<comment type="caution">
    <text evidence="1">The sequence shown here is derived from an EMBL/GenBank/DDBJ whole genome shotgun (WGS) entry which is preliminary data.</text>
</comment>
<accession>A0A644YYD1</accession>
<organism evidence="1">
    <name type="scientific">bioreactor metagenome</name>
    <dbReference type="NCBI Taxonomy" id="1076179"/>
    <lineage>
        <taxon>unclassified sequences</taxon>
        <taxon>metagenomes</taxon>
        <taxon>ecological metagenomes</taxon>
    </lineage>
</organism>
<sequence length="128" mass="14238">MDIDRTAAISIGGVEYQMVLTTRATKEIAKRYGGLADLGEKLMKAENFEIALDEVVWLITLLANQSILIHNLKNPQKKRELLTEEAVELLTSPMELSVYKDAILEAMLKGSKRTIESEDESSKNTQAG</sequence>
<dbReference type="AlphaFoldDB" id="A0A644YYD1"/>
<protein>
    <submittedName>
        <fullName evidence="1">Uncharacterized protein</fullName>
    </submittedName>
</protein>
<proteinExistence type="predicted"/>
<evidence type="ECO:0000313" key="1">
    <source>
        <dbReference type="EMBL" id="MPM33038.1"/>
    </source>
</evidence>
<dbReference type="EMBL" id="VSSQ01006536">
    <property type="protein sequence ID" value="MPM33038.1"/>
    <property type="molecule type" value="Genomic_DNA"/>
</dbReference>
<reference evidence="1" key="1">
    <citation type="submission" date="2019-08" db="EMBL/GenBank/DDBJ databases">
        <authorList>
            <person name="Kucharzyk K."/>
            <person name="Murdoch R.W."/>
            <person name="Higgins S."/>
            <person name="Loffler F."/>
        </authorList>
    </citation>
    <scope>NUCLEOTIDE SEQUENCE</scope>
</reference>
<name>A0A644YYD1_9ZZZZ</name>
<gene>
    <name evidence="1" type="ORF">SDC9_79605</name>
</gene>